<feature type="region of interest" description="Disordered" evidence="5">
    <location>
        <begin position="187"/>
        <end position="208"/>
    </location>
</feature>
<evidence type="ECO:0000313" key="8">
    <source>
        <dbReference type="Proteomes" id="UP000640930"/>
    </source>
</evidence>
<comment type="caution">
    <text evidence="7">The sequence shown here is derived from an EMBL/GenBank/DDBJ whole genome shotgun (WGS) entry which is preliminary data.</text>
</comment>
<dbReference type="Proteomes" id="UP000640930">
    <property type="component" value="Unassembled WGS sequence"/>
</dbReference>
<dbReference type="PANTHER" id="PTHR30417:SF1">
    <property type="entry name" value="N-ACETYLMURAMOYL-L-ALANINE AMIDASE AMID"/>
    <property type="match status" value="1"/>
</dbReference>
<keyword evidence="8" id="KW-1185">Reference proteome</keyword>
<reference evidence="7 8" key="1">
    <citation type="submission" date="2020-08" db="EMBL/GenBank/DDBJ databases">
        <title>A Genomic Blueprint of the Chicken Gut Microbiome.</title>
        <authorList>
            <person name="Gilroy R."/>
            <person name="Ravi A."/>
            <person name="Getino M."/>
            <person name="Pursley I."/>
            <person name="Horton D.L."/>
            <person name="Alikhan N.-F."/>
            <person name="Baker D."/>
            <person name="Gharbi K."/>
            <person name="Hall N."/>
            <person name="Watson M."/>
            <person name="Adriaenssens E.M."/>
            <person name="Foster-Nyarko E."/>
            <person name="Jarju S."/>
            <person name="Secka A."/>
            <person name="Antonio M."/>
            <person name="Oren A."/>
            <person name="Chaudhuri R."/>
            <person name="La Ragione R.M."/>
            <person name="Hildebrand F."/>
            <person name="Pallen M.J."/>
        </authorList>
    </citation>
    <scope>NUCLEOTIDE SEQUENCE [LARGE SCALE GENOMIC DNA]</scope>
    <source>
        <strain evidence="7 8">Re31</strain>
    </source>
</reference>
<sequence length="317" mass="35370">MVVNTIQKRLTPFNCWKGGNKKKYIVIHDVGVKGQTAEANAKYFNNAYRGASAHYFIDRTSIWQVVEDDDIAWHVGDGKGTYGITNSNSIGLELIVEKDGTIHPQTKENAKWLVVLLQNKYNIPNKKIVRHFDASGKNCPQFMNRDKKWTEWFEFYKYLTVEGETIGSGTIVSENELVDDVKVTNPIKPSKPVQSAKPSTTSKKEKLVVDGDWGPKTTRELQILFGTTVDNVISGQPKNANTINIPSVEFGEGGSELIRAMQEFFGTPVDGKITSPSMLIKALQIHFGTPQDSRVSKPSLVVKAMQKAINDGTFFKK</sequence>
<name>A0ABR8XFX0_9BACL</name>
<dbReference type="SUPFAM" id="SSF55846">
    <property type="entry name" value="N-acetylmuramoyl-L-alanine amidase-like"/>
    <property type="match status" value="1"/>
</dbReference>
<comment type="catalytic activity">
    <reaction evidence="1">
        <text>Hydrolyzes the link between N-acetylmuramoyl residues and L-amino acid residues in certain cell-wall glycopeptides.</text>
        <dbReference type="EC" id="3.5.1.28"/>
    </reaction>
</comment>
<feature type="domain" description="N-acetylmuramoyl-L-alanine amidase" evidence="6">
    <location>
        <begin position="11"/>
        <end position="141"/>
    </location>
</feature>
<evidence type="ECO:0000259" key="6">
    <source>
        <dbReference type="SMART" id="SM00644"/>
    </source>
</evidence>
<evidence type="ECO:0000256" key="5">
    <source>
        <dbReference type="SAM" id="MobiDB-lite"/>
    </source>
</evidence>
<organism evidence="7 8">
    <name type="scientific">Ureibacillus galli</name>
    <dbReference type="NCBI Taxonomy" id="2762222"/>
    <lineage>
        <taxon>Bacteria</taxon>
        <taxon>Bacillati</taxon>
        <taxon>Bacillota</taxon>
        <taxon>Bacilli</taxon>
        <taxon>Bacillales</taxon>
        <taxon>Caryophanaceae</taxon>
        <taxon>Ureibacillus</taxon>
    </lineage>
</organism>
<dbReference type="EC" id="3.5.1.28" evidence="2"/>
<dbReference type="PANTHER" id="PTHR30417">
    <property type="entry name" value="N-ACETYLMURAMOYL-L-ALANINE AMIDASE AMID"/>
    <property type="match status" value="1"/>
</dbReference>
<evidence type="ECO:0000313" key="7">
    <source>
        <dbReference type="EMBL" id="MBD8028136.1"/>
    </source>
</evidence>
<evidence type="ECO:0000256" key="3">
    <source>
        <dbReference type="ARBA" id="ARBA00022801"/>
    </source>
</evidence>
<dbReference type="Pfam" id="PF01510">
    <property type="entry name" value="Amidase_2"/>
    <property type="match status" value="1"/>
</dbReference>
<keyword evidence="3" id="KW-0378">Hydrolase</keyword>
<accession>A0ABR8XFX0</accession>
<protein>
    <recommendedName>
        <fullName evidence="2">N-acetylmuramoyl-L-alanine amidase</fullName>
        <ecNumber evidence="2">3.5.1.28</ecNumber>
    </recommendedName>
</protein>
<gene>
    <name evidence="7" type="ORF">H9636_15925</name>
</gene>
<dbReference type="CDD" id="cd06583">
    <property type="entry name" value="PGRP"/>
    <property type="match status" value="1"/>
</dbReference>
<feature type="compositionally biased region" description="Polar residues" evidence="5">
    <location>
        <begin position="192"/>
        <end position="201"/>
    </location>
</feature>
<dbReference type="EMBL" id="JACSQA010000032">
    <property type="protein sequence ID" value="MBD8028136.1"/>
    <property type="molecule type" value="Genomic_DNA"/>
</dbReference>
<dbReference type="InterPro" id="IPR002502">
    <property type="entry name" value="Amidase_domain"/>
</dbReference>
<evidence type="ECO:0000256" key="1">
    <source>
        <dbReference type="ARBA" id="ARBA00001561"/>
    </source>
</evidence>
<evidence type="ECO:0000256" key="4">
    <source>
        <dbReference type="ARBA" id="ARBA00023316"/>
    </source>
</evidence>
<dbReference type="RefSeq" id="WP_191708551.1">
    <property type="nucleotide sequence ID" value="NZ_JACSQA010000032.1"/>
</dbReference>
<dbReference type="Gene3D" id="3.40.80.10">
    <property type="entry name" value="Peptidoglycan recognition protein-like"/>
    <property type="match status" value="1"/>
</dbReference>
<keyword evidence="4" id="KW-0961">Cell wall biogenesis/degradation</keyword>
<dbReference type="SMART" id="SM00644">
    <property type="entry name" value="Ami_2"/>
    <property type="match status" value="1"/>
</dbReference>
<proteinExistence type="predicted"/>
<evidence type="ECO:0000256" key="2">
    <source>
        <dbReference type="ARBA" id="ARBA00011901"/>
    </source>
</evidence>
<dbReference type="InterPro" id="IPR036505">
    <property type="entry name" value="Amidase/PGRP_sf"/>
</dbReference>
<dbReference type="InterPro" id="IPR051206">
    <property type="entry name" value="NAMLAA_amidase_2"/>
</dbReference>